<dbReference type="InterPro" id="IPR001242">
    <property type="entry name" value="Condensation_dom"/>
</dbReference>
<gene>
    <name evidence="2" type="ORF">ACFP4F_11635</name>
</gene>
<organism evidence="2 3">
    <name type="scientific">Streptomyces ochraceiscleroticus</name>
    <dbReference type="NCBI Taxonomy" id="47761"/>
    <lineage>
        <taxon>Bacteria</taxon>
        <taxon>Bacillati</taxon>
        <taxon>Actinomycetota</taxon>
        <taxon>Actinomycetes</taxon>
        <taxon>Kitasatosporales</taxon>
        <taxon>Streptomycetaceae</taxon>
        <taxon>Streptomyces</taxon>
    </lineage>
</organism>
<comment type="caution">
    <text evidence="2">The sequence shown here is derived from an EMBL/GenBank/DDBJ whole genome shotgun (WGS) entry which is preliminary data.</text>
</comment>
<dbReference type="RefSeq" id="WP_051861542.1">
    <property type="nucleotide sequence ID" value="NZ_JBHSPX010000004.1"/>
</dbReference>
<reference evidence="3" key="1">
    <citation type="journal article" date="2019" name="Int. J. Syst. Evol. Microbiol.">
        <title>The Global Catalogue of Microorganisms (GCM) 10K type strain sequencing project: providing services to taxonomists for standard genome sequencing and annotation.</title>
        <authorList>
            <consortium name="The Broad Institute Genomics Platform"/>
            <consortium name="The Broad Institute Genome Sequencing Center for Infectious Disease"/>
            <person name="Wu L."/>
            <person name="Ma J."/>
        </authorList>
    </citation>
    <scope>NUCLEOTIDE SEQUENCE [LARGE SCALE GENOMIC DNA]</scope>
    <source>
        <strain evidence="3">CGMCC 1.15180</strain>
    </source>
</reference>
<proteinExistence type="predicted"/>
<dbReference type="CDD" id="cd19531">
    <property type="entry name" value="LCL_NRPS-like"/>
    <property type="match status" value="1"/>
</dbReference>
<keyword evidence="3" id="KW-1185">Reference proteome</keyword>
<dbReference type="Proteomes" id="UP001596139">
    <property type="component" value="Unassembled WGS sequence"/>
</dbReference>
<dbReference type="EMBL" id="JBHSPX010000004">
    <property type="protein sequence ID" value="MFC6063203.1"/>
    <property type="molecule type" value="Genomic_DNA"/>
</dbReference>
<dbReference type="PANTHER" id="PTHR45527">
    <property type="entry name" value="NONRIBOSOMAL PEPTIDE SYNTHETASE"/>
    <property type="match status" value="1"/>
</dbReference>
<evidence type="ECO:0000259" key="1">
    <source>
        <dbReference type="Pfam" id="PF00668"/>
    </source>
</evidence>
<dbReference type="Pfam" id="PF00668">
    <property type="entry name" value="Condensation"/>
    <property type="match status" value="1"/>
</dbReference>
<dbReference type="SUPFAM" id="SSF52777">
    <property type="entry name" value="CoA-dependent acyltransferases"/>
    <property type="match status" value="2"/>
</dbReference>
<dbReference type="Gene3D" id="3.30.559.30">
    <property type="entry name" value="Nonribosomal peptide synthetase, condensation domain"/>
    <property type="match status" value="1"/>
</dbReference>
<accession>A0ABW1MJ27</accession>
<name>A0ABW1MJ27_9ACTN</name>
<dbReference type="PANTHER" id="PTHR45527:SF1">
    <property type="entry name" value="FATTY ACID SYNTHASE"/>
    <property type="match status" value="1"/>
</dbReference>
<sequence>MAQLPSPPLTRRAATSAPLSCAQERLWFIDAAAPGSAAYNVPLLTHWHEPVDTAALAQALTALVARHEILRTTYGLHEGRPVQYIGEAAPVPVEVLTGPPGEAELTRHARAPFDLSAGPPLRCTVWRGGPDGDAMLLVVHHIAVDGWSLGALYEDLAAAYEQAVDGVTPKLPQLAVQYADFAEWDREVAAHPAMAERVAARLAQLRAVSGDLALGNCPPRPALPEGDRRGAQHAFHVTVELAARVGELASAVRATPFVVLLAAFQAVVQRWTGREEFLLGTVAANRPHPAVEELIGFFVNTVPLHCEPRADWTFERLCTEVRGEAFRALSHQRLPFEQLTAGAGADRTRAPAPLATIGFVLQNAPAPRLGDRPRWGPPRLLPTGTTKLDVTLTLEYVPDGLRGTVEYDTDRYSADTARQLAAHFTALLAAAVAAPGTALRALPLTDPSAGRPPRTVLAGPRRDLAAEYRNRLAGTASGAAAPHGGGDA</sequence>
<protein>
    <submittedName>
        <fullName evidence="2">Condensation domain-containing protein</fullName>
    </submittedName>
</protein>
<evidence type="ECO:0000313" key="2">
    <source>
        <dbReference type="EMBL" id="MFC6063203.1"/>
    </source>
</evidence>
<dbReference type="InterPro" id="IPR023213">
    <property type="entry name" value="CAT-like_dom_sf"/>
</dbReference>
<feature type="domain" description="Condensation" evidence="1">
    <location>
        <begin position="15"/>
        <end position="446"/>
    </location>
</feature>
<dbReference type="Gene3D" id="3.30.559.10">
    <property type="entry name" value="Chloramphenicol acetyltransferase-like domain"/>
    <property type="match status" value="1"/>
</dbReference>
<evidence type="ECO:0000313" key="3">
    <source>
        <dbReference type="Proteomes" id="UP001596139"/>
    </source>
</evidence>